<evidence type="ECO:0000313" key="3">
    <source>
        <dbReference type="Proteomes" id="UP001257659"/>
    </source>
</evidence>
<protein>
    <submittedName>
        <fullName evidence="2">Tfp pilus assembly protein PilN</fullName>
    </submittedName>
</protein>
<name>A0ABU1K497_9FLAO</name>
<dbReference type="Proteomes" id="UP001257659">
    <property type="component" value="Unassembled WGS sequence"/>
</dbReference>
<sequence length="406" mass="46838">MFLLNRLLFIDIEEMFVNFIHTYFVKEFYALHIHIGKERLFYNLVHLYKSKGTVKIKNQQEASSYEVLEKKINKKIPVVLSVTGTKIVSKKVLDQPNYLKEVLFDKDPDEFYIFEKQNEGNILVSVTRKGELDVLLTDLKEKKLQVIDTFIGPFILDVYDSLLKNIEIIETPYLNYHLETNNITIHKNDNFSPAPELEVGDEKIVGNCLIAFSGFMQYLNKTGCSTNYEAITRELHEEFTYGKAFKLFGGTVLGVFLTLLMVSYTITVIYAGKNAEIQQELTLKNQVSDQLIKLKKDKRYKENIIKNSSLGSANFISFYVADLMKTIPNDIVLEQLSVFPIEGNIDAKKKINIKPNQIVIKGLAPTNRSANNWLTIIEALTWVEKAEIYSYTYKNSNYFFTLNLFL</sequence>
<feature type="transmembrane region" description="Helical" evidence="1">
    <location>
        <begin position="247"/>
        <end position="271"/>
    </location>
</feature>
<keyword evidence="1" id="KW-0812">Transmembrane</keyword>
<keyword evidence="1" id="KW-1133">Transmembrane helix</keyword>
<organism evidence="2 3">
    <name type="scientific">Mesonia maritima</name>
    <dbReference type="NCBI Taxonomy" id="1793873"/>
    <lineage>
        <taxon>Bacteria</taxon>
        <taxon>Pseudomonadati</taxon>
        <taxon>Bacteroidota</taxon>
        <taxon>Flavobacteriia</taxon>
        <taxon>Flavobacteriales</taxon>
        <taxon>Flavobacteriaceae</taxon>
        <taxon>Mesonia</taxon>
    </lineage>
</organism>
<dbReference type="EMBL" id="JAVDQA010000001">
    <property type="protein sequence ID" value="MDR6299398.1"/>
    <property type="molecule type" value="Genomic_DNA"/>
</dbReference>
<dbReference type="RefSeq" id="WP_309726050.1">
    <property type="nucleotide sequence ID" value="NZ_JAVDQA010000001.1"/>
</dbReference>
<accession>A0ABU1K497</accession>
<gene>
    <name evidence="2" type="ORF">GGR31_000014</name>
</gene>
<keyword evidence="3" id="KW-1185">Reference proteome</keyword>
<keyword evidence="1" id="KW-0472">Membrane</keyword>
<evidence type="ECO:0000313" key="2">
    <source>
        <dbReference type="EMBL" id="MDR6299398.1"/>
    </source>
</evidence>
<comment type="caution">
    <text evidence="2">The sequence shown here is derived from an EMBL/GenBank/DDBJ whole genome shotgun (WGS) entry which is preliminary data.</text>
</comment>
<reference evidence="2 3" key="1">
    <citation type="submission" date="2023-07" db="EMBL/GenBank/DDBJ databases">
        <title>Genomic Encyclopedia of Type Strains, Phase IV (KMG-IV): sequencing the most valuable type-strain genomes for metagenomic binning, comparative biology and taxonomic classification.</title>
        <authorList>
            <person name="Goeker M."/>
        </authorList>
    </citation>
    <scope>NUCLEOTIDE SEQUENCE [LARGE SCALE GENOMIC DNA]</scope>
    <source>
        <strain evidence="2 3">DSM 102814</strain>
    </source>
</reference>
<proteinExistence type="predicted"/>
<evidence type="ECO:0000256" key="1">
    <source>
        <dbReference type="SAM" id="Phobius"/>
    </source>
</evidence>